<keyword evidence="2 4" id="KW-0863">Zinc-finger</keyword>
<gene>
    <name evidence="7" type="ORF">O9G_000051</name>
    <name evidence="8" type="ORF">ROZALSC1DRAFT_29223</name>
</gene>
<dbReference type="SUPFAM" id="SSF57716">
    <property type="entry name" value="Glucocorticoid receptor-like (DNA-binding domain)"/>
    <property type="match status" value="1"/>
</dbReference>
<keyword evidence="1" id="KW-0479">Metal-binding</keyword>
<evidence type="ECO:0000313" key="10">
    <source>
        <dbReference type="Proteomes" id="UP000281549"/>
    </source>
</evidence>
<dbReference type="EMBL" id="ML005285">
    <property type="protein sequence ID" value="RKP19147.1"/>
    <property type="molecule type" value="Genomic_DNA"/>
</dbReference>
<dbReference type="Proteomes" id="UP000281549">
    <property type="component" value="Unassembled WGS sequence"/>
</dbReference>
<evidence type="ECO:0000256" key="5">
    <source>
        <dbReference type="SAM" id="MobiDB-lite"/>
    </source>
</evidence>
<reference evidence="7 9" key="1">
    <citation type="journal article" date="2013" name="Curr. Biol.">
        <title>Shared signatures of parasitism and phylogenomics unite Cryptomycota and microsporidia.</title>
        <authorList>
            <person name="James T.Y."/>
            <person name="Pelin A."/>
            <person name="Bonen L."/>
            <person name="Ahrendt S."/>
            <person name="Sain D."/>
            <person name="Corradi N."/>
            <person name="Stajich J.E."/>
        </authorList>
    </citation>
    <scope>NUCLEOTIDE SEQUENCE [LARGE SCALE GENOMIC DNA]</scope>
    <source>
        <strain evidence="7">CSF55</strain>
        <strain evidence="7">CSF55</strain>
    </source>
</reference>
<dbReference type="AlphaFoldDB" id="A0A075ASW4"/>
<reference evidence="8" key="3">
    <citation type="submission" date="2018-08" db="EMBL/GenBank/DDBJ databases">
        <title>Leveraging single-cell genomics to expand the Fungal Tree of Life.</title>
        <authorList>
            <consortium name="DOE Joint Genome Institute"/>
            <person name="Ahrendt S.R."/>
            <person name="Quandt C.A."/>
            <person name="Ciobanu D."/>
            <person name="Clum A."/>
            <person name="Salamov A."/>
            <person name="Andreopoulos B."/>
            <person name="Cheng J.-F."/>
            <person name="Woyke T."/>
            <person name="Pelin A."/>
            <person name="Henrissat B."/>
            <person name="Reynolds N."/>
            <person name="Benny G.L."/>
            <person name="Smith M.E."/>
            <person name="James T.Y."/>
            <person name="Grigoriev I.V."/>
        </authorList>
    </citation>
    <scope>NUCLEOTIDE SEQUENCE</scope>
    <source>
        <strain evidence="8">CSF55</strain>
    </source>
</reference>
<organism evidence="7 9">
    <name type="scientific">Rozella allomycis (strain CSF55)</name>
    <dbReference type="NCBI Taxonomy" id="988480"/>
    <lineage>
        <taxon>Eukaryota</taxon>
        <taxon>Fungi</taxon>
        <taxon>Fungi incertae sedis</taxon>
        <taxon>Cryptomycota</taxon>
        <taxon>Cryptomycota incertae sedis</taxon>
        <taxon>Rozella</taxon>
    </lineage>
</organism>
<keyword evidence="9" id="KW-1185">Reference proteome</keyword>
<dbReference type="SMART" id="SM00401">
    <property type="entry name" value="ZnF_GATA"/>
    <property type="match status" value="1"/>
</dbReference>
<accession>A0A075ASW4</accession>
<dbReference type="PROSITE" id="PS50114">
    <property type="entry name" value="GATA_ZN_FINGER_2"/>
    <property type="match status" value="1"/>
</dbReference>
<reference evidence="10" key="2">
    <citation type="journal article" date="2018" name="Nat. Microbiol.">
        <title>Leveraging single-cell genomics to expand the fungal tree of life.</title>
        <authorList>
            <person name="Ahrendt S.R."/>
            <person name="Quandt C.A."/>
            <person name="Ciobanu D."/>
            <person name="Clum A."/>
            <person name="Salamov A."/>
            <person name="Andreopoulos B."/>
            <person name="Cheng J.F."/>
            <person name="Woyke T."/>
            <person name="Pelin A."/>
            <person name="Henrissat B."/>
            <person name="Reynolds N.K."/>
            <person name="Benny G.L."/>
            <person name="Smith M.E."/>
            <person name="James T.Y."/>
            <person name="Grigoriev I.V."/>
        </authorList>
    </citation>
    <scope>NUCLEOTIDE SEQUENCE [LARGE SCALE GENOMIC DNA]</scope>
    <source>
        <strain evidence="10">CSF55</strain>
    </source>
</reference>
<dbReference type="EMBL" id="KE561209">
    <property type="protein sequence ID" value="EPZ31573.1"/>
    <property type="molecule type" value="Genomic_DNA"/>
</dbReference>
<evidence type="ECO:0000259" key="6">
    <source>
        <dbReference type="PROSITE" id="PS50114"/>
    </source>
</evidence>
<dbReference type="Proteomes" id="UP000030755">
    <property type="component" value="Unassembled WGS sequence"/>
</dbReference>
<feature type="region of interest" description="Disordered" evidence="5">
    <location>
        <begin position="245"/>
        <end position="269"/>
    </location>
</feature>
<dbReference type="GO" id="GO:0043565">
    <property type="term" value="F:sequence-specific DNA binding"/>
    <property type="evidence" value="ECO:0007669"/>
    <property type="project" value="InterPro"/>
</dbReference>
<evidence type="ECO:0000256" key="2">
    <source>
        <dbReference type="ARBA" id="ARBA00022771"/>
    </source>
</evidence>
<dbReference type="InterPro" id="IPR000679">
    <property type="entry name" value="Znf_GATA"/>
</dbReference>
<feature type="domain" description="GATA-type" evidence="6">
    <location>
        <begin position="194"/>
        <end position="239"/>
    </location>
</feature>
<dbReference type="InterPro" id="IPR013088">
    <property type="entry name" value="Znf_NHR/GATA"/>
</dbReference>
<feature type="region of interest" description="Disordered" evidence="5">
    <location>
        <begin position="302"/>
        <end position="332"/>
    </location>
</feature>
<dbReference type="GO" id="GO:0008270">
    <property type="term" value="F:zinc ion binding"/>
    <property type="evidence" value="ECO:0007669"/>
    <property type="project" value="UniProtKB-KW"/>
</dbReference>
<dbReference type="OrthoDB" id="2162994at2759"/>
<dbReference type="PANTHER" id="PTHR45658:SF18">
    <property type="entry name" value="PROTEIN GAT2"/>
    <property type="match status" value="1"/>
</dbReference>
<evidence type="ECO:0000256" key="4">
    <source>
        <dbReference type="PROSITE-ProRule" id="PRU00094"/>
    </source>
</evidence>
<feature type="compositionally biased region" description="Acidic residues" evidence="5">
    <location>
        <begin position="302"/>
        <end position="316"/>
    </location>
</feature>
<protein>
    <recommendedName>
        <fullName evidence="6">GATA-type domain-containing protein</fullName>
    </recommendedName>
</protein>
<keyword evidence="3" id="KW-0862">Zinc</keyword>
<dbReference type="PANTHER" id="PTHR45658">
    <property type="entry name" value="GATA TRANSCRIPTION FACTOR"/>
    <property type="match status" value="1"/>
</dbReference>
<sequence length="332" mass="37802">MTNSNYLNSSYNNGFFFLKLAQSRQSLLTDYFDILNISVPEKSHSTITIIIGPHIFNNIQVYIIDKIIAFQYPSNPTLFKIPDLIAIQKTNFNAPFQAQLTIKHRNEKLTVCMKNIDQALFTNLEQLVPANSFLGLLTNVTPRNQDDLSIQCEFPPSIKEPKQKLEVDTANVETKETIETPSKEINGSDAINSYRGQRQCNYCGCRSTPLWRKGPNGNYSLVLQPGKSTLCNSCGMKWKSGKILQDNFESSDTPKREGRSRRSISRRVTPSPITEMLISIPQDQMLAGEQIDQLVSFFKQEEEETDTAEIEEDDNNSEVQEKVMVPLKKRKY</sequence>
<evidence type="ECO:0000256" key="1">
    <source>
        <dbReference type="ARBA" id="ARBA00022723"/>
    </source>
</evidence>
<evidence type="ECO:0000256" key="3">
    <source>
        <dbReference type="ARBA" id="ARBA00022833"/>
    </source>
</evidence>
<proteinExistence type="predicted"/>
<dbReference type="HOGENOM" id="CLU_837166_0_0_1"/>
<evidence type="ECO:0000313" key="8">
    <source>
        <dbReference type="EMBL" id="RKP19147.1"/>
    </source>
</evidence>
<name>A0A075ASW4_ROZAC</name>
<dbReference type="Gene3D" id="3.30.50.10">
    <property type="entry name" value="Erythroid Transcription Factor GATA-1, subunit A"/>
    <property type="match status" value="1"/>
</dbReference>
<dbReference type="STRING" id="988480.A0A075ASW4"/>
<evidence type="ECO:0000313" key="7">
    <source>
        <dbReference type="EMBL" id="EPZ31573.1"/>
    </source>
</evidence>
<dbReference type="InterPro" id="IPR051140">
    <property type="entry name" value="GATA_TF"/>
</dbReference>
<dbReference type="CDD" id="cd00202">
    <property type="entry name" value="ZnF_GATA"/>
    <property type="match status" value="1"/>
</dbReference>
<dbReference type="GO" id="GO:0006355">
    <property type="term" value="P:regulation of DNA-templated transcription"/>
    <property type="evidence" value="ECO:0007669"/>
    <property type="project" value="InterPro"/>
</dbReference>
<evidence type="ECO:0000313" key="9">
    <source>
        <dbReference type="Proteomes" id="UP000030755"/>
    </source>
</evidence>